<dbReference type="InterPro" id="IPR003337">
    <property type="entry name" value="Trehalose_PPase"/>
</dbReference>
<comment type="similarity">
    <text evidence="1">In the N-terminal section; belongs to the glycosyltransferase 20 family.</text>
</comment>
<dbReference type="Pfam" id="PF02358">
    <property type="entry name" value="Trehalose_PPase"/>
    <property type="match status" value="1"/>
</dbReference>
<evidence type="ECO:0000313" key="3">
    <source>
        <dbReference type="EMBL" id="CAI9783786.1"/>
    </source>
</evidence>
<dbReference type="AlphaFoldDB" id="A0AAD2ACH3"/>
<dbReference type="InterPro" id="IPR001830">
    <property type="entry name" value="Glyco_trans_20"/>
</dbReference>
<dbReference type="PANTHER" id="PTHR10788:SF106">
    <property type="entry name" value="BCDNA.GH08860"/>
    <property type="match status" value="1"/>
</dbReference>
<evidence type="ECO:0000256" key="1">
    <source>
        <dbReference type="ARBA" id="ARBA00005409"/>
    </source>
</evidence>
<gene>
    <name evidence="3" type="ORF">FPE_LOCUS30931</name>
</gene>
<evidence type="ECO:0000256" key="2">
    <source>
        <dbReference type="SAM" id="SignalP"/>
    </source>
</evidence>
<dbReference type="Proteomes" id="UP000834106">
    <property type="component" value="Chromosome 20"/>
</dbReference>
<dbReference type="InterPro" id="IPR036412">
    <property type="entry name" value="HAD-like_sf"/>
</dbReference>
<dbReference type="Gene3D" id="3.40.50.1000">
    <property type="entry name" value="HAD superfamily/HAD-like"/>
    <property type="match status" value="1"/>
</dbReference>
<feature type="signal peptide" evidence="2">
    <location>
        <begin position="1"/>
        <end position="20"/>
    </location>
</feature>
<dbReference type="GO" id="GO:0004805">
    <property type="term" value="F:trehalose-phosphatase activity"/>
    <property type="evidence" value="ECO:0007669"/>
    <property type="project" value="TreeGrafter"/>
</dbReference>
<sequence length="168" mass="19156">MIVMASTAFFFSAMQISGTAEPGVWVCLQGNTTCTMGFNGTLTEPVDSQGRRIDQFKEMELKLHPDLKETLKKLCDDPKTTIIVLSGSDRSVLDENFGEYKMWLAAEHGMFLRFTKEGWMTTMPESLNMDWVDSVKCANYKYADIDFGRLQAKDMLQHLLQAQYQMLL</sequence>
<dbReference type="InterPro" id="IPR023214">
    <property type="entry name" value="HAD_sf"/>
</dbReference>
<dbReference type="GO" id="GO:0005829">
    <property type="term" value="C:cytosol"/>
    <property type="evidence" value="ECO:0007669"/>
    <property type="project" value="TreeGrafter"/>
</dbReference>
<reference evidence="3" key="1">
    <citation type="submission" date="2023-05" db="EMBL/GenBank/DDBJ databases">
        <authorList>
            <person name="Huff M."/>
        </authorList>
    </citation>
    <scope>NUCLEOTIDE SEQUENCE</scope>
</reference>
<dbReference type="SUPFAM" id="SSF56784">
    <property type="entry name" value="HAD-like"/>
    <property type="match status" value="1"/>
</dbReference>
<name>A0AAD2ACH3_9LAMI</name>
<evidence type="ECO:0008006" key="5">
    <source>
        <dbReference type="Google" id="ProtNLM"/>
    </source>
</evidence>
<dbReference type="FunFam" id="3.40.50.1000:FF:000100">
    <property type="entry name" value="Alpha,alpha-trehalose-phosphate synthase"/>
    <property type="match status" value="1"/>
</dbReference>
<accession>A0AAD2ACH3</accession>
<dbReference type="EMBL" id="OU503055">
    <property type="protein sequence ID" value="CAI9783786.1"/>
    <property type="molecule type" value="Genomic_DNA"/>
</dbReference>
<keyword evidence="2" id="KW-0732">Signal</keyword>
<organism evidence="3 4">
    <name type="scientific">Fraxinus pennsylvanica</name>
    <dbReference type="NCBI Taxonomy" id="56036"/>
    <lineage>
        <taxon>Eukaryota</taxon>
        <taxon>Viridiplantae</taxon>
        <taxon>Streptophyta</taxon>
        <taxon>Embryophyta</taxon>
        <taxon>Tracheophyta</taxon>
        <taxon>Spermatophyta</taxon>
        <taxon>Magnoliopsida</taxon>
        <taxon>eudicotyledons</taxon>
        <taxon>Gunneridae</taxon>
        <taxon>Pentapetalae</taxon>
        <taxon>asterids</taxon>
        <taxon>lamiids</taxon>
        <taxon>Lamiales</taxon>
        <taxon>Oleaceae</taxon>
        <taxon>Oleeae</taxon>
        <taxon>Fraxinus</taxon>
    </lineage>
</organism>
<evidence type="ECO:0000313" key="4">
    <source>
        <dbReference type="Proteomes" id="UP000834106"/>
    </source>
</evidence>
<feature type="chain" id="PRO_5042046766" description="Trehalose-phosphatase" evidence="2">
    <location>
        <begin position="21"/>
        <end position="168"/>
    </location>
</feature>
<protein>
    <recommendedName>
        <fullName evidence="5">Trehalose-phosphatase</fullName>
    </recommendedName>
</protein>
<proteinExistence type="inferred from homology"/>
<keyword evidence="4" id="KW-1185">Reference proteome</keyword>
<dbReference type="PANTHER" id="PTHR10788">
    <property type="entry name" value="TREHALOSE-6-PHOSPHATE SYNTHASE"/>
    <property type="match status" value="1"/>
</dbReference>
<dbReference type="GO" id="GO:0003825">
    <property type="term" value="F:alpha,alpha-trehalose-phosphate synthase (UDP-forming) activity"/>
    <property type="evidence" value="ECO:0007669"/>
    <property type="project" value="TreeGrafter"/>
</dbReference>
<dbReference type="GO" id="GO:0005992">
    <property type="term" value="P:trehalose biosynthetic process"/>
    <property type="evidence" value="ECO:0007669"/>
    <property type="project" value="InterPro"/>
</dbReference>